<dbReference type="EC" id="3.2.1.28" evidence="2 4"/>
<organism evidence="8">
    <name type="scientific">Enterobius vermicularis</name>
    <name type="common">Human pinworm</name>
    <dbReference type="NCBI Taxonomy" id="51028"/>
    <lineage>
        <taxon>Eukaryota</taxon>
        <taxon>Metazoa</taxon>
        <taxon>Ecdysozoa</taxon>
        <taxon>Nematoda</taxon>
        <taxon>Chromadorea</taxon>
        <taxon>Rhabditida</taxon>
        <taxon>Spirurina</taxon>
        <taxon>Oxyuridomorpha</taxon>
        <taxon>Oxyuroidea</taxon>
        <taxon>Oxyuridae</taxon>
        <taxon>Enterobius</taxon>
    </lineage>
</organism>
<feature type="transmembrane region" description="Helical" evidence="5">
    <location>
        <begin position="208"/>
        <end position="226"/>
    </location>
</feature>
<evidence type="ECO:0000256" key="5">
    <source>
        <dbReference type="SAM" id="Phobius"/>
    </source>
</evidence>
<accession>A0A0N4UT95</accession>
<evidence type="ECO:0000256" key="4">
    <source>
        <dbReference type="RuleBase" id="RU361180"/>
    </source>
</evidence>
<dbReference type="OrthoDB" id="3542292at2759"/>
<dbReference type="SUPFAM" id="SSF48208">
    <property type="entry name" value="Six-hairpin glycosidases"/>
    <property type="match status" value="1"/>
</dbReference>
<proteinExistence type="inferred from homology"/>
<evidence type="ECO:0000256" key="3">
    <source>
        <dbReference type="ARBA" id="ARBA00019905"/>
    </source>
</evidence>
<evidence type="ECO:0000313" key="6">
    <source>
        <dbReference type="EMBL" id="VDD85167.1"/>
    </source>
</evidence>
<dbReference type="EMBL" id="UXUI01000298">
    <property type="protein sequence ID" value="VDD85167.1"/>
    <property type="molecule type" value="Genomic_DNA"/>
</dbReference>
<evidence type="ECO:0000256" key="1">
    <source>
        <dbReference type="ARBA" id="ARBA00005615"/>
    </source>
</evidence>
<keyword evidence="5" id="KW-0472">Membrane</keyword>
<keyword evidence="5" id="KW-0812">Transmembrane</keyword>
<evidence type="ECO:0000313" key="8">
    <source>
        <dbReference type="WBParaSite" id="EVEC_0000046301-mRNA-1"/>
    </source>
</evidence>
<dbReference type="Pfam" id="PF01204">
    <property type="entry name" value="Trehalase"/>
    <property type="match status" value="1"/>
</dbReference>
<name>A0A0N4UT95_ENTVE</name>
<dbReference type="InterPro" id="IPR001661">
    <property type="entry name" value="Glyco_hydro_37"/>
</dbReference>
<dbReference type="PRINTS" id="PR00744">
    <property type="entry name" value="GLHYDRLASE37"/>
</dbReference>
<keyword evidence="4" id="KW-0326">Glycosidase</keyword>
<comment type="similarity">
    <text evidence="1 4">Belongs to the glycosyl hydrolase 37 family.</text>
</comment>
<dbReference type="Proteomes" id="UP000274131">
    <property type="component" value="Unassembled WGS sequence"/>
</dbReference>
<dbReference type="STRING" id="51028.A0A0N4UT95"/>
<keyword evidence="7" id="KW-1185">Reference proteome</keyword>
<dbReference type="GO" id="GO:0004555">
    <property type="term" value="F:alpha,alpha-trehalase activity"/>
    <property type="evidence" value="ECO:0007669"/>
    <property type="project" value="UniProtKB-EC"/>
</dbReference>
<dbReference type="WBParaSite" id="EVEC_0000046301-mRNA-1">
    <property type="protein sequence ID" value="EVEC_0000046301-mRNA-1"/>
    <property type="gene ID" value="EVEC_0000046301"/>
</dbReference>
<sequence length="260" mass="30146">MKYAKELREAIEMVMWNSTDGVWYDYDSEEKTHRRRFYPSNVYPLIFGDSSKKVTKRVLAYLKRMDVLKYPGFLGGIPATLEGSSHEQWDFPNVWGPSVHLFVESLRKSGDPELYNISKKVADGFIRTVYNGLMNPSPQWPAACWEKYDARFDDGRPGIGGEYPVQQGFGWTNGAVLDLIYRFYIEPQERKFGAVRLYANNVHSNRRLYIFYLLIPTSLLIVAWLTCQVQKSQVNHNRTQIFDIIGKPEESYLIADSDTE</sequence>
<keyword evidence="4" id="KW-0378">Hydrolase</keyword>
<reference evidence="8" key="1">
    <citation type="submission" date="2017-02" db="UniProtKB">
        <authorList>
            <consortium name="WormBaseParasite"/>
        </authorList>
    </citation>
    <scope>IDENTIFICATION</scope>
</reference>
<evidence type="ECO:0000313" key="7">
    <source>
        <dbReference type="Proteomes" id="UP000274131"/>
    </source>
</evidence>
<keyword evidence="5" id="KW-1133">Transmembrane helix</keyword>
<protein>
    <recommendedName>
        <fullName evidence="3 4">Trehalase</fullName>
        <ecNumber evidence="2 4">3.2.1.28</ecNumber>
    </recommendedName>
    <alternativeName>
        <fullName evidence="4">Alpha-trehalose glucohydrolase</fullName>
    </alternativeName>
</protein>
<comment type="catalytic activity">
    <reaction evidence="4">
        <text>alpha,alpha-trehalose + H2O = alpha-D-glucose + beta-D-glucose</text>
        <dbReference type="Rhea" id="RHEA:32675"/>
        <dbReference type="ChEBI" id="CHEBI:15377"/>
        <dbReference type="ChEBI" id="CHEBI:15903"/>
        <dbReference type="ChEBI" id="CHEBI:16551"/>
        <dbReference type="ChEBI" id="CHEBI:17925"/>
        <dbReference type="EC" id="3.2.1.28"/>
    </reaction>
</comment>
<dbReference type="PANTHER" id="PTHR23403">
    <property type="entry name" value="TREHALASE"/>
    <property type="match status" value="1"/>
</dbReference>
<gene>
    <name evidence="6" type="ORF">EVEC_LOCUS310</name>
</gene>
<dbReference type="PANTHER" id="PTHR23403:SF3">
    <property type="entry name" value="TREHALASE"/>
    <property type="match status" value="1"/>
</dbReference>
<dbReference type="Gene3D" id="1.50.10.10">
    <property type="match status" value="1"/>
</dbReference>
<evidence type="ECO:0000256" key="2">
    <source>
        <dbReference type="ARBA" id="ARBA00012757"/>
    </source>
</evidence>
<dbReference type="GO" id="GO:0005993">
    <property type="term" value="P:trehalose catabolic process"/>
    <property type="evidence" value="ECO:0007669"/>
    <property type="project" value="TreeGrafter"/>
</dbReference>
<dbReference type="AlphaFoldDB" id="A0A0N4UT95"/>
<reference evidence="6 7" key="2">
    <citation type="submission" date="2018-10" db="EMBL/GenBank/DDBJ databases">
        <authorList>
            <consortium name="Pathogen Informatics"/>
        </authorList>
    </citation>
    <scope>NUCLEOTIDE SEQUENCE [LARGE SCALE GENOMIC DNA]</scope>
</reference>
<dbReference type="InterPro" id="IPR012341">
    <property type="entry name" value="6hp_glycosidase-like_sf"/>
</dbReference>
<dbReference type="InterPro" id="IPR008928">
    <property type="entry name" value="6-hairpin_glycosidase_sf"/>
</dbReference>